<name>A0A4Y2CPD6_ARAVE</name>
<evidence type="ECO:0000256" key="1">
    <source>
        <dbReference type="SAM" id="MobiDB-lite"/>
    </source>
</evidence>
<organism evidence="2 3">
    <name type="scientific">Araneus ventricosus</name>
    <name type="common">Orbweaver spider</name>
    <name type="synonym">Epeira ventricosa</name>
    <dbReference type="NCBI Taxonomy" id="182803"/>
    <lineage>
        <taxon>Eukaryota</taxon>
        <taxon>Metazoa</taxon>
        <taxon>Ecdysozoa</taxon>
        <taxon>Arthropoda</taxon>
        <taxon>Chelicerata</taxon>
        <taxon>Arachnida</taxon>
        <taxon>Araneae</taxon>
        <taxon>Araneomorphae</taxon>
        <taxon>Entelegynae</taxon>
        <taxon>Araneoidea</taxon>
        <taxon>Araneidae</taxon>
        <taxon>Araneus</taxon>
    </lineage>
</organism>
<proteinExistence type="predicted"/>
<accession>A0A4Y2CPD6</accession>
<evidence type="ECO:0000313" key="2">
    <source>
        <dbReference type="EMBL" id="GBM06301.1"/>
    </source>
</evidence>
<sequence>MKNPCCQAFRACKILTLATILDPPSTAEGILPPTLATQPSNGNDRIPTEPDQNKTDDQNAQSIIRTQIDNYDAQPIAHRNYRSASSPPLAQYPATVYFALKTSPACLH</sequence>
<reference evidence="2 3" key="1">
    <citation type="journal article" date="2019" name="Sci. Rep.">
        <title>Orb-weaving spider Araneus ventricosus genome elucidates the spidroin gene catalogue.</title>
        <authorList>
            <person name="Kono N."/>
            <person name="Nakamura H."/>
            <person name="Ohtoshi R."/>
            <person name="Moran D.A.P."/>
            <person name="Shinohara A."/>
            <person name="Yoshida Y."/>
            <person name="Fujiwara M."/>
            <person name="Mori M."/>
            <person name="Tomita M."/>
            <person name="Arakawa K."/>
        </authorList>
    </citation>
    <scope>NUCLEOTIDE SEQUENCE [LARGE SCALE GENOMIC DNA]</scope>
</reference>
<feature type="region of interest" description="Disordered" evidence="1">
    <location>
        <begin position="25"/>
        <end position="58"/>
    </location>
</feature>
<comment type="caution">
    <text evidence="2">The sequence shown here is derived from an EMBL/GenBank/DDBJ whole genome shotgun (WGS) entry which is preliminary data.</text>
</comment>
<protein>
    <submittedName>
        <fullName evidence="2">Uncharacterized protein</fullName>
    </submittedName>
</protein>
<keyword evidence="3" id="KW-1185">Reference proteome</keyword>
<gene>
    <name evidence="2" type="ORF">AVEN_208984_1</name>
</gene>
<feature type="compositionally biased region" description="Basic and acidic residues" evidence="1">
    <location>
        <begin position="46"/>
        <end position="57"/>
    </location>
</feature>
<dbReference type="Proteomes" id="UP000499080">
    <property type="component" value="Unassembled WGS sequence"/>
</dbReference>
<dbReference type="AlphaFoldDB" id="A0A4Y2CPD6"/>
<evidence type="ECO:0000313" key="3">
    <source>
        <dbReference type="Proteomes" id="UP000499080"/>
    </source>
</evidence>
<dbReference type="EMBL" id="BGPR01000226">
    <property type="protein sequence ID" value="GBM06301.1"/>
    <property type="molecule type" value="Genomic_DNA"/>
</dbReference>